<evidence type="ECO:0000313" key="2">
    <source>
        <dbReference type="Proteomes" id="UP001140096"/>
    </source>
</evidence>
<dbReference type="Proteomes" id="UP001140096">
    <property type="component" value="Unassembled WGS sequence"/>
</dbReference>
<gene>
    <name evidence="1" type="ORF">H4S07_001984</name>
</gene>
<proteinExistence type="predicted"/>
<keyword evidence="2" id="KW-1185">Reference proteome</keyword>
<name>A0ACC1LMR4_9FUNG</name>
<reference evidence="1" key="1">
    <citation type="submission" date="2022-07" db="EMBL/GenBank/DDBJ databases">
        <title>Phylogenomic reconstructions and comparative analyses of Kickxellomycotina fungi.</title>
        <authorList>
            <person name="Reynolds N.K."/>
            <person name="Stajich J.E."/>
            <person name="Barry K."/>
            <person name="Grigoriev I.V."/>
            <person name="Crous P."/>
            <person name="Smith M.E."/>
        </authorList>
    </citation>
    <scope>NUCLEOTIDE SEQUENCE</scope>
    <source>
        <strain evidence="1">CBS 102833</strain>
    </source>
</reference>
<comment type="caution">
    <text evidence="1">The sequence shown here is derived from an EMBL/GenBank/DDBJ whole genome shotgun (WGS) entry which is preliminary data.</text>
</comment>
<protein>
    <submittedName>
        <fullName evidence="1">Uncharacterized protein</fullName>
    </submittedName>
</protein>
<dbReference type="EMBL" id="JANBUP010000408">
    <property type="protein sequence ID" value="KAJ2811568.1"/>
    <property type="molecule type" value="Genomic_DNA"/>
</dbReference>
<evidence type="ECO:0000313" key="1">
    <source>
        <dbReference type="EMBL" id="KAJ2811568.1"/>
    </source>
</evidence>
<sequence>MIAVSRVRVAWQLGFRAQQGRAVARGVRELSTVKLEFTATKAETASNKAPLVILHGLFGSKQNWRAISKQLSRILGRDTYSVDLRNHGDSPHMEPHSYEAMSGDIVRFIRDHELGRPVLIGHSMGGKVVMRTALDHPDLVSQLIVDDIVPCKVDLAHDFGRYVTGLRDIENRDISVQREADMLLAEVEDDVSVRQFLLTNMKKVKDPQVEGGVKGAYRSRIPLELLGKSLGGIVAWDVDPSKVYPGPTLFIGGERSPYVKPYAYPAMKLHFPNHEIKMLDTGHWVHAEMPQEFMDLVSAFVSKN</sequence>
<accession>A0ACC1LMR4</accession>
<organism evidence="1 2">
    <name type="scientific">Coemansia furcata</name>
    <dbReference type="NCBI Taxonomy" id="417177"/>
    <lineage>
        <taxon>Eukaryota</taxon>
        <taxon>Fungi</taxon>
        <taxon>Fungi incertae sedis</taxon>
        <taxon>Zoopagomycota</taxon>
        <taxon>Kickxellomycotina</taxon>
        <taxon>Kickxellomycetes</taxon>
        <taxon>Kickxellales</taxon>
        <taxon>Kickxellaceae</taxon>
        <taxon>Coemansia</taxon>
    </lineage>
</organism>